<proteinExistence type="predicted"/>
<accession>A0A7S3IF97</accession>
<dbReference type="EMBL" id="HBIH01006365">
    <property type="protein sequence ID" value="CAE0322029.1"/>
    <property type="molecule type" value="Transcribed_RNA"/>
</dbReference>
<evidence type="ECO:0000256" key="1">
    <source>
        <dbReference type="SAM" id="Coils"/>
    </source>
</evidence>
<sequence>MKRKDTILTQITSLSKLRYADDEEKQKELIKQAEAALEEERAAYLSARHTIKRRETVDQQADYKYKVFRESTKGNEEVQFYSGDKPVEVKEPELEIELDAEEL</sequence>
<gene>
    <name evidence="2" type="ORF">SINC0208_LOCUS2612</name>
</gene>
<dbReference type="AlphaFoldDB" id="A0A7S3IF97"/>
<evidence type="ECO:0000313" key="2">
    <source>
        <dbReference type="EMBL" id="CAE0322029.1"/>
    </source>
</evidence>
<organism evidence="2">
    <name type="scientific">Strombidium inclinatum</name>
    <dbReference type="NCBI Taxonomy" id="197538"/>
    <lineage>
        <taxon>Eukaryota</taxon>
        <taxon>Sar</taxon>
        <taxon>Alveolata</taxon>
        <taxon>Ciliophora</taxon>
        <taxon>Intramacronucleata</taxon>
        <taxon>Spirotrichea</taxon>
        <taxon>Oligotrichia</taxon>
        <taxon>Strombidiidae</taxon>
        <taxon>Strombidium</taxon>
    </lineage>
</organism>
<feature type="coiled-coil region" evidence="1">
    <location>
        <begin position="19"/>
        <end position="50"/>
    </location>
</feature>
<protein>
    <submittedName>
        <fullName evidence="2">Uncharacterized protein</fullName>
    </submittedName>
</protein>
<reference evidence="2" key="1">
    <citation type="submission" date="2021-01" db="EMBL/GenBank/DDBJ databases">
        <authorList>
            <person name="Corre E."/>
            <person name="Pelletier E."/>
            <person name="Niang G."/>
            <person name="Scheremetjew M."/>
            <person name="Finn R."/>
            <person name="Kale V."/>
            <person name="Holt S."/>
            <person name="Cochrane G."/>
            <person name="Meng A."/>
            <person name="Brown T."/>
            <person name="Cohen L."/>
        </authorList>
    </citation>
    <scope>NUCLEOTIDE SEQUENCE</scope>
    <source>
        <strain evidence="2">S3</strain>
    </source>
</reference>
<name>A0A7S3IF97_9SPIT</name>
<keyword evidence="1" id="KW-0175">Coiled coil</keyword>